<dbReference type="PANTHER" id="PTHR10937">
    <property type="entry name" value="GLUCOSAMINE--FRUCTOSE-6-PHOSPHATE AMINOTRANSFERASE, ISOMERIZING"/>
    <property type="match status" value="1"/>
</dbReference>
<organism evidence="10 11">
    <name type="scientific">candidate division WWE3 bacterium CG22_combo_CG10-13_8_21_14_all_39_12</name>
    <dbReference type="NCBI Taxonomy" id="1975094"/>
    <lineage>
        <taxon>Bacteria</taxon>
        <taxon>Katanobacteria</taxon>
    </lineage>
</organism>
<dbReference type="InterPro" id="IPR047084">
    <property type="entry name" value="GFAT_N"/>
</dbReference>
<feature type="domain" description="Glutamine amidotransferase type-2" evidence="8">
    <location>
        <begin position="2"/>
        <end position="216"/>
    </location>
</feature>
<feature type="domain" description="SIS" evidence="9">
    <location>
        <begin position="277"/>
        <end position="420"/>
    </location>
</feature>
<dbReference type="InterPro" id="IPR005855">
    <property type="entry name" value="GFAT"/>
</dbReference>
<dbReference type="CDD" id="cd00714">
    <property type="entry name" value="GFAT"/>
    <property type="match status" value="1"/>
</dbReference>
<evidence type="ECO:0000256" key="4">
    <source>
        <dbReference type="ARBA" id="ARBA00022576"/>
    </source>
</evidence>
<comment type="caution">
    <text evidence="10">The sequence shown here is derived from an EMBL/GenBank/DDBJ whole genome shotgun (WGS) entry which is preliminary data.</text>
</comment>
<dbReference type="Pfam" id="PF13522">
    <property type="entry name" value="GATase_6"/>
    <property type="match status" value="1"/>
</dbReference>
<dbReference type="InterPro" id="IPR035490">
    <property type="entry name" value="GlmS/FrlB_SIS"/>
</dbReference>
<evidence type="ECO:0000256" key="7">
    <source>
        <dbReference type="ARBA" id="ARBA00022962"/>
    </source>
</evidence>
<evidence type="ECO:0000313" key="11">
    <source>
        <dbReference type="Proteomes" id="UP000228495"/>
    </source>
</evidence>
<evidence type="ECO:0000256" key="2">
    <source>
        <dbReference type="ARBA" id="ARBA00012916"/>
    </source>
</evidence>
<dbReference type="InterPro" id="IPR046348">
    <property type="entry name" value="SIS_dom_sf"/>
</dbReference>
<dbReference type="Proteomes" id="UP000228495">
    <property type="component" value="Unassembled WGS sequence"/>
</dbReference>
<dbReference type="AlphaFoldDB" id="A0A2H0BGF6"/>
<dbReference type="EC" id="2.6.1.16" evidence="2"/>
<dbReference type="Gene3D" id="3.40.50.10490">
    <property type="entry name" value="Glucose-6-phosphate isomerase like protein, domain 1"/>
    <property type="match status" value="2"/>
</dbReference>
<dbReference type="GO" id="GO:0006002">
    <property type="term" value="P:fructose 6-phosphate metabolic process"/>
    <property type="evidence" value="ECO:0007669"/>
    <property type="project" value="TreeGrafter"/>
</dbReference>
<proteinExistence type="predicted"/>
<dbReference type="GO" id="GO:0004360">
    <property type="term" value="F:glutamine-fructose-6-phosphate transaminase (isomerizing) activity"/>
    <property type="evidence" value="ECO:0007669"/>
    <property type="project" value="UniProtKB-EC"/>
</dbReference>
<dbReference type="NCBIfam" id="TIGR01135">
    <property type="entry name" value="glmS"/>
    <property type="match status" value="1"/>
</dbReference>
<dbReference type="PROSITE" id="PS51278">
    <property type="entry name" value="GATASE_TYPE_2"/>
    <property type="match status" value="1"/>
</dbReference>
<dbReference type="PROSITE" id="PS51464">
    <property type="entry name" value="SIS"/>
    <property type="match status" value="2"/>
</dbReference>
<dbReference type="PANTHER" id="PTHR10937:SF0">
    <property type="entry name" value="GLUTAMINE--FRUCTOSE-6-PHOSPHATE TRANSAMINASE (ISOMERIZING)"/>
    <property type="match status" value="1"/>
</dbReference>
<name>A0A2H0BGF6_UNCKA</name>
<comment type="catalytic activity">
    <reaction evidence="1">
        <text>D-fructose 6-phosphate + L-glutamine = D-glucosamine 6-phosphate + L-glutamate</text>
        <dbReference type="Rhea" id="RHEA:13237"/>
        <dbReference type="ChEBI" id="CHEBI:29985"/>
        <dbReference type="ChEBI" id="CHEBI:58359"/>
        <dbReference type="ChEBI" id="CHEBI:58725"/>
        <dbReference type="ChEBI" id="CHEBI:61527"/>
        <dbReference type="EC" id="2.6.1.16"/>
    </reaction>
</comment>
<dbReference type="GO" id="GO:0006487">
    <property type="term" value="P:protein N-linked glycosylation"/>
    <property type="evidence" value="ECO:0007669"/>
    <property type="project" value="TreeGrafter"/>
</dbReference>
<dbReference type="GO" id="GO:0097367">
    <property type="term" value="F:carbohydrate derivative binding"/>
    <property type="evidence" value="ECO:0007669"/>
    <property type="project" value="InterPro"/>
</dbReference>
<accession>A0A2H0BGF6</accession>
<reference evidence="10 11" key="1">
    <citation type="submission" date="2017-09" db="EMBL/GenBank/DDBJ databases">
        <title>Depth-based differentiation of microbial function through sediment-hosted aquifers and enrichment of novel symbionts in the deep terrestrial subsurface.</title>
        <authorList>
            <person name="Probst A.J."/>
            <person name="Ladd B."/>
            <person name="Jarett J.K."/>
            <person name="Geller-Mcgrath D.E."/>
            <person name="Sieber C.M."/>
            <person name="Emerson J.B."/>
            <person name="Anantharaman K."/>
            <person name="Thomas B.C."/>
            <person name="Malmstrom R."/>
            <person name="Stieglmeier M."/>
            <person name="Klingl A."/>
            <person name="Woyke T."/>
            <person name="Ryan C.M."/>
            <person name="Banfield J.F."/>
        </authorList>
    </citation>
    <scope>NUCLEOTIDE SEQUENCE [LARGE SCALE GENOMIC DNA]</scope>
    <source>
        <strain evidence="10">CG22_combo_CG10-13_8_21_14_all_39_12</strain>
    </source>
</reference>
<dbReference type="Pfam" id="PF01380">
    <property type="entry name" value="SIS"/>
    <property type="match status" value="2"/>
</dbReference>
<evidence type="ECO:0000256" key="6">
    <source>
        <dbReference type="ARBA" id="ARBA00022737"/>
    </source>
</evidence>
<dbReference type="GO" id="GO:0006047">
    <property type="term" value="P:UDP-N-acetylglucosamine metabolic process"/>
    <property type="evidence" value="ECO:0007669"/>
    <property type="project" value="TreeGrafter"/>
</dbReference>
<dbReference type="SUPFAM" id="SSF56235">
    <property type="entry name" value="N-terminal nucleophile aminohydrolases (Ntn hydrolases)"/>
    <property type="match status" value="1"/>
</dbReference>
<dbReference type="InterPro" id="IPR017932">
    <property type="entry name" value="GATase_2_dom"/>
</dbReference>
<dbReference type="InterPro" id="IPR029055">
    <property type="entry name" value="Ntn_hydrolases_N"/>
</dbReference>
<keyword evidence="7" id="KW-0315">Glutamine amidotransferase</keyword>
<evidence type="ECO:0000256" key="3">
    <source>
        <dbReference type="ARBA" id="ARBA00016090"/>
    </source>
</evidence>
<feature type="domain" description="SIS" evidence="9">
    <location>
        <begin position="443"/>
        <end position="579"/>
    </location>
</feature>
<evidence type="ECO:0000256" key="5">
    <source>
        <dbReference type="ARBA" id="ARBA00022679"/>
    </source>
</evidence>
<sequence>MCGIFGYTGSKTNAAEVVLDGLKKLEYRGYDSWGVSVSGAKGKISVCKNVGKIGNATVKTLSASTIGIGHTRWATHGGVTKKNSHPHLSCDKNISLIHNGIIENYDTLREKLVTQCHTFISETDSEVAVHLVEQLRKKYDLTESVRKAFLKLKGLNALVVMESDSESLVAVSNGSPVVVGFGEHENMVASDADALTSHTKTVYYLKDSELVYVNKDTVTLFDAITGKKKSFKKIVLEHGEKASQKGEFKHFMLKEIYEQPQIITSIANDTTMPDRKLAQIIKESFGTYLVGCGTAAYACLAGSYLFSKVAKTHVNWAVGSEFGYHLDFLKNKSLVLALSQSGETMDILESVKKAKTKKATLACLVNVYGSSLFRESHYNFMVGAGPEKAVASTKAFIGMLSHLLLTSYALKGSYEDGKKTLLKASKSVKDLLGKDGIKSIKKLARKIAQVEHIYVVGRGLSYPASLEVALKIKEMSYIHTEGFAAGELKHGVISLITKGTPCIVFAPHDETYGANISGAMELKARGGYIIGVSNKDHEVFDYHISVKDALEGTIIPNVVFGQLLAYYLAIERDCDPDMPRNLAKSVTVK</sequence>
<dbReference type="SUPFAM" id="SSF53697">
    <property type="entry name" value="SIS domain"/>
    <property type="match status" value="1"/>
</dbReference>
<dbReference type="InterPro" id="IPR035466">
    <property type="entry name" value="GlmS/AgaS_SIS"/>
</dbReference>
<keyword evidence="6" id="KW-0677">Repeat</keyword>
<keyword evidence="5" id="KW-0808">Transferase</keyword>
<keyword evidence="4" id="KW-0032">Aminotransferase</keyword>
<protein>
    <recommendedName>
        <fullName evidence="3">Glutamine--fructose-6-phosphate aminotransferase [isomerizing]</fullName>
        <ecNumber evidence="2">2.6.1.16</ecNumber>
    </recommendedName>
</protein>
<dbReference type="InterPro" id="IPR001347">
    <property type="entry name" value="SIS_dom"/>
</dbReference>
<dbReference type="Gene3D" id="3.60.20.10">
    <property type="entry name" value="Glutamine Phosphoribosylpyrophosphate, subunit 1, domain 1"/>
    <property type="match status" value="1"/>
</dbReference>
<evidence type="ECO:0000256" key="1">
    <source>
        <dbReference type="ARBA" id="ARBA00001031"/>
    </source>
</evidence>
<gene>
    <name evidence="10" type="primary">glmS</name>
    <name evidence="10" type="ORF">COX05_01295</name>
</gene>
<evidence type="ECO:0000259" key="8">
    <source>
        <dbReference type="PROSITE" id="PS51278"/>
    </source>
</evidence>
<evidence type="ECO:0000313" key="10">
    <source>
        <dbReference type="EMBL" id="PIP56762.1"/>
    </source>
</evidence>
<evidence type="ECO:0000259" key="9">
    <source>
        <dbReference type="PROSITE" id="PS51464"/>
    </source>
</evidence>
<dbReference type="EMBL" id="PCSU01000017">
    <property type="protein sequence ID" value="PIP56762.1"/>
    <property type="molecule type" value="Genomic_DNA"/>
</dbReference>
<dbReference type="NCBIfam" id="NF001484">
    <property type="entry name" value="PRK00331.1"/>
    <property type="match status" value="1"/>
</dbReference>
<dbReference type="FunFam" id="3.60.20.10:FF:000006">
    <property type="entry name" value="Glutamine--fructose-6-phosphate aminotransferase [isomerizing]"/>
    <property type="match status" value="1"/>
</dbReference>
<dbReference type="CDD" id="cd05008">
    <property type="entry name" value="SIS_GlmS_GlmD_1"/>
    <property type="match status" value="1"/>
</dbReference>
<dbReference type="CDD" id="cd05009">
    <property type="entry name" value="SIS_GlmS_GlmD_2"/>
    <property type="match status" value="1"/>
</dbReference>